<dbReference type="Proteomes" id="UP000767446">
    <property type="component" value="Unassembled WGS sequence"/>
</dbReference>
<sequence length="107" mass="12643">MDSNDWVKQLLMLGVGTTSLVAEKMKEVSEQWVKDGKINSDQAQDFMDDLMDKIKSEQGNFETQMQRQMRNMLQDLGVPRQGEVDELRGRIDRLERQLRDLENKLWR</sequence>
<dbReference type="EMBL" id="JADQBC010000126">
    <property type="protein sequence ID" value="MBR8829331.1"/>
    <property type="molecule type" value="Genomic_DNA"/>
</dbReference>
<dbReference type="PANTHER" id="PTHR38664">
    <property type="entry name" value="SLR0058 PROTEIN"/>
    <property type="match status" value="1"/>
</dbReference>
<reference evidence="1" key="1">
    <citation type="submission" date="2021-02" db="EMBL/GenBank/DDBJ databases">
        <title>Metagenome analyses of Stigonema ocellatum DSM 106950, Chlorogloea purpurea SAG 13.99 and Gomphosphaeria aponina DSM 107014.</title>
        <authorList>
            <person name="Marter P."/>
            <person name="Huang S."/>
        </authorList>
    </citation>
    <scope>NUCLEOTIDE SEQUENCE</scope>
    <source>
        <strain evidence="1">JP213</strain>
    </source>
</reference>
<accession>A0A941JT07</accession>
<dbReference type="PANTHER" id="PTHR38664:SF1">
    <property type="entry name" value="SLR0058 PROTEIN"/>
    <property type="match status" value="1"/>
</dbReference>
<organism evidence="1 2">
    <name type="scientific">Gomphosphaeria aponina SAG 52.96 = DSM 107014</name>
    <dbReference type="NCBI Taxonomy" id="1521640"/>
    <lineage>
        <taxon>Bacteria</taxon>
        <taxon>Bacillati</taxon>
        <taxon>Cyanobacteriota</taxon>
        <taxon>Cyanophyceae</taxon>
        <taxon>Oscillatoriophycideae</taxon>
        <taxon>Chroococcales</taxon>
        <taxon>Gomphosphaeriaceae</taxon>
        <taxon>Gomphosphaeria</taxon>
    </lineage>
</organism>
<protein>
    <submittedName>
        <fullName evidence="1">Phasin family protein</fullName>
    </submittedName>
</protein>
<evidence type="ECO:0000313" key="2">
    <source>
        <dbReference type="Proteomes" id="UP000767446"/>
    </source>
</evidence>
<comment type="caution">
    <text evidence="1">The sequence shown here is derived from an EMBL/GenBank/DDBJ whole genome shotgun (WGS) entry which is preliminary data.</text>
</comment>
<name>A0A941JT07_9CHRO</name>
<dbReference type="Pfam" id="PF05597">
    <property type="entry name" value="Phasin"/>
    <property type="match status" value="1"/>
</dbReference>
<gene>
    <name evidence="1" type="ORF">DSM107014_15770</name>
</gene>
<proteinExistence type="predicted"/>
<evidence type="ECO:0000313" key="1">
    <source>
        <dbReference type="EMBL" id="MBR8829331.1"/>
    </source>
</evidence>
<dbReference type="InterPro" id="IPR008769">
    <property type="entry name" value="PhaF_PhaI"/>
</dbReference>
<dbReference type="AlphaFoldDB" id="A0A941JT07"/>